<keyword evidence="1" id="KW-0472">Membrane</keyword>
<dbReference type="Proteomes" id="UP000231388">
    <property type="component" value="Unassembled WGS sequence"/>
</dbReference>
<keyword evidence="1" id="KW-0812">Transmembrane</keyword>
<dbReference type="AlphaFoldDB" id="A0A2G9XCJ2"/>
<sequence length="143" mass="16917">MPLQISKRKKILILIGIFVVFIFVLGISLVIQSRQVNVGTDKTEYLKSENLRLTIKNNLKEKENICFSSCYPYYLERKDRKWEFYPYGECQRADLIERCIEPADSKTFEINLSSWVKEGLHRIRLPVCINCKIGDEFKESKRF</sequence>
<keyword evidence="1" id="KW-1133">Transmembrane helix</keyword>
<organism evidence="2 3">
    <name type="scientific">candidate division WWE3 bacterium CG23_combo_of_CG06-09_8_20_14_all_40_14</name>
    <dbReference type="NCBI Taxonomy" id="1975095"/>
    <lineage>
        <taxon>Bacteria</taxon>
        <taxon>Katanobacteria</taxon>
    </lineage>
</organism>
<gene>
    <name evidence="2" type="ORF">COX53_01190</name>
</gene>
<feature type="transmembrane region" description="Helical" evidence="1">
    <location>
        <begin position="12"/>
        <end position="31"/>
    </location>
</feature>
<proteinExistence type="predicted"/>
<evidence type="ECO:0000313" key="2">
    <source>
        <dbReference type="EMBL" id="PIP04676.1"/>
    </source>
</evidence>
<dbReference type="EMBL" id="PCQY01000016">
    <property type="protein sequence ID" value="PIP04676.1"/>
    <property type="molecule type" value="Genomic_DNA"/>
</dbReference>
<comment type="caution">
    <text evidence="2">The sequence shown here is derived from an EMBL/GenBank/DDBJ whole genome shotgun (WGS) entry which is preliminary data.</text>
</comment>
<name>A0A2G9XCJ2_UNCKA</name>
<feature type="non-terminal residue" evidence="2">
    <location>
        <position position="143"/>
    </location>
</feature>
<accession>A0A2G9XCJ2</accession>
<reference evidence="2 3" key="1">
    <citation type="submission" date="2017-09" db="EMBL/GenBank/DDBJ databases">
        <title>Depth-based differentiation of microbial function through sediment-hosted aquifers and enrichment of novel symbionts in the deep terrestrial subsurface.</title>
        <authorList>
            <person name="Probst A.J."/>
            <person name="Ladd B."/>
            <person name="Jarett J.K."/>
            <person name="Geller-Mcgrath D.E."/>
            <person name="Sieber C.M."/>
            <person name="Emerson J.B."/>
            <person name="Anantharaman K."/>
            <person name="Thomas B.C."/>
            <person name="Malmstrom R."/>
            <person name="Stieglmeier M."/>
            <person name="Klingl A."/>
            <person name="Woyke T."/>
            <person name="Ryan C.M."/>
            <person name="Banfield J.F."/>
        </authorList>
    </citation>
    <scope>NUCLEOTIDE SEQUENCE [LARGE SCALE GENOMIC DNA]</scope>
    <source>
        <strain evidence="2">CG23_combo_of_CG06-09_8_20_14_all_40_14</strain>
    </source>
</reference>
<evidence type="ECO:0000256" key="1">
    <source>
        <dbReference type="SAM" id="Phobius"/>
    </source>
</evidence>
<protein>
    <submittedName>
        <fullName evidence="2">Uncharacterized protein</fullName>
    </submittedName>
</protein>
<evidence type="ECO:0000313" key="3">
    <source>
        <dbReference type="Proteomes" id="UP000231388"/>
    </source>
</evidence>